<evidence type="ECO:0000256" key="3">
    <source>
        <dbReference type="ARBA" id="ARBA00022692"/>
    </source>
</evidence>
<evidence type="ECO:0000256" key="4">
    <source>
        <dbReference type="ARBA" id="ARBA00022982"/>
    </source>
</evidence>
<sequence>MNITVVDKEMMNFELTPVFEPFGYLGLGFGGRMLNTHMIVVWEGDNGSPVLSQRYGVGHVEPVVEAHPERVASLVPSTVDLRAKSNYSTIAFKIPYNKTEPRPGRIIWAYSLVRPDSDPSAQLTSHYVAGTVNMKLDKVLPGSTSPSKPKLEIQEPAEDMFDPLPRVQKLIWHGIFLSVGFLVLLPAGSLVARWSRTFTPRWFKLHRLINFGIALPVISCGFILAPLAVLNRQGSHFADAHQICGALLFALYIGQLFLGRYIHARKQAVPDRAPHPPANILHVLLGISVITLAFFQVYSGFKEWAKSTGPA</sequence>
<dbReference type="Pfam" id="PF16010">
    <property type="entry name" value="CDH-cyt"/>
    <property type="match status" value="1"/>
</dbReference>
<keyword evidence="11" id="KW-1185">Reference proteome</keyword>
<dbReference type="PROSITE" id="PS50939">
    <property type="entry name" value="CYTOCHROME_B561"/>
    <property type="match status" value="1"/>
</dbReference>
<evidence type="ECO:0000313" key="11">
    <source>
        <dbReference type="Proteomes" id="UP001221142"/>
    </source>
</evidence>
<dbReference type="Proteomes" id="UP001221142">
    <property type="component" value="Unassembled WGS sequence"/>
</dbReference>
<name>A0AAD7BWD3_9AGAR</name>
<feature type="transmembrane region" description="Helical" evidence="7">
    <location>
        <begin position="280"/>
        <end position="301"/>
    </location>
</feature>
<dbReference type="PANTHER" id="PTHR47797:SF3">
    <property type="entry name" value="CYTOCHROME B561 DOMAIN-CONTAINING PROTEIN"/>
    <property type="match status" value="1"/>
</dbReference>
<accession>A0AAD7BWD3</accession>
<keyword evidence="4" id="KW-0249">Electron transport</keyword>
<feature type="transmembrane region" description="Helical" evidence="7">
    <location>
        <begin position="170"/>
        <end position="187"/>
    </location>
</feature>
<evidence type="ECO:0008006" key="12">
    <source>
        <dbReference type="Google" id="ProtNLM"/>
    </source>
</evidence>
<evidence type="ECO:0000313" key="10">
    <source>
        <dbReference type="EMBL" id="KAJ7632424.1"/>
    </source>
</evidence>
<evidence type="ECO:0000256" key="7">
    <source>
        <dbReference type="SAM" id="Phobius"/>
    </source>
</evidence>
<keyword evidence="5 7" id="KW-1133">Transmembrane helix</keyword>
<dbReference type="InterPro" id="IPR005018">
    <property type="entry name" value="DOMON_domain"/>
</dbReference>
<dbReference type="CDD" id="cd08760">
    <property type="entry name" value="Cyt_b561_FRRS1_like"/>
    <property type="match status" value="1"/>
</dbReference>
<evidence type="ECO:0000256" key="1">
    <source>
        <dbReference type="ARBA" id="ARBA00004370"/>
    </source>
</evidence>
<feature type="domain" description="DOMON" evidence="8">
    <location>
        <begin position="1"/>
        <end position="111"/>
    </location>
</feature>
<dbReference type="GO" id="GO:0016020">
    <property type="term" value="C:membrane"/>
    <property type="evidence" value="ECO:0007669"/>
    <property type="project" value="UniProtKB-SubCell"/>
</dbReference>
<evidence type="ECO:0000256" key="6">
    <source>
        <dbReference type="ARBA" id="ARBA00023136"/>
    </source>
</evidence>
<dbReference type="PANTHER" id="PTHR47797">
    <property type="entry name" value="DEHYDROGENASE, PUTATIVE (AFU_ORTHOLOGUE AFUA_8G05805)-RELATED"/>
    <property type="match status" value="1"/>
</dbReference>
<evidence type="ECO:0000259" key="9">
    <source>
        <dbReference type="PROSITE" id="PS50939"/>
    </source>
</evidence>
<dbReference type="SUPFAM" id="SSF49344">
    <property type="entry name" value="CBD9-like"/>
    <property type="match status" value="1"/>
</dbReference>
<evidence type="ECO:0000256" key="5">
    <source>
        <dbReference type="ARBA" id="ARBA00022989"/>
    </source>
</evidence>
<evidence type="ECO:0000259" key="8">
    <source>
        <dbReference type="PROSITE" id="PS50836"/>
    </source>
</evidence>
<comment type="subcellular location">
    <subcellularLocation>
        <location evidence="1">Membrane</location>
    </subcellularLocation>
</comment>
<organism evidence="10 11">
    <name type="scientific">Roridomyces roridus</name>
    <dbReference type="NCBI Taxonomy" id="1738132"/>
    <lineage>
        <taxon>Eukaryota</taxon>
        <taxon>Fungi</taxon>
        <taxon>Dikarya</taxon>
        <taxon>Basidiomycota</taxon>
        <taxon>Agaricomycotina</taxon>
        <taxon>Agaricomycetes</taxon>
        <taxon>Agaricomycetidae</taxon>
        <taxon>Agaricales</taxon>
        <taxon>Marasmiineae</taxon>
        <taxon>Mycenaceae</taxon>
        <taxon>Roridomyces</taxon>
    </lineage>
</organism>
<dbReference type="InterPro" id="IPR006593">
    <property type="entry name" value="Cyt_b561/ferric_Rdtase_TM"/>
</dbReference>
<evidence type="ECO:0000256" key="2">
    <source>
        <dbReference type="ARBA" id="ARBA00022448"/>
    </source>
</evidence>
<dbReference type="AlphaFoldDB" id="A0AAD7BWD3"/>
<reference evidence="10" key="1">
    <citation type="submission" date="2023-03" db="EMBL/GenBank/DDBJ databases">
        <title>Massive genome expansion in bonnet fungi (Mycena s.s.) driven by repeated elements and novel gene families across ecological guilds.</title>
        <authorList>
            <consortium name="Lawrence Berkeley National Laboratory"/>
            <person name="Harder C.B."/>
            <person name="Miyauchi S."/>
            <person name="Viragh M."/>
            <person name="Kuo A."/>
            <person name="Thoen E."/>
            <person name="Andreopoulos B."/>
            <person name="Lu D."/>
            <person name="Skrede I."/>
            <person name="Drula E."/>
            <person name="Henrissat B."/>
            <person name="Morin E."/>
            <person name="Kohler A."/>
            <person name="Barry K."/>
            <person name="LaButti K."/>
            <person name="Morin E."/>
            <person name="Salamov A."/>
            <person name="Lipzen A."/>
            <person name="Mereny Z."/>
            <person name="Hegedus B."/>
            <person name="Baldrian P."/>
            <person name="Stursova M."/>
            <person name="Weitz H."/>
            <person name="Taylor A."/>
            <person name="Grigoriev I.V."/>
            <person name="Nagy L.G."/>
            <person name="Martin F."/>
            <person name="Kauserud H."/>
        </authorList>
    </citation>
    <scope>NUCLEOTIDE SEQUENCE</scope>
    <source>
        <strain evidence="10">9284</strain>
    </source>
</reference>
<protein>
    <recommendedName>
        <fullName evidence="12">Cytochrome b561 domain-containing protein</fullName>
    </recommendedName>
</protein>
<feature type="domain" description="Cytochrome b561" evidence="9">
    <location>
        <begin position="120"/>
        <end position="311"/>
    </location>
</feature>
<keyword evidence="2" id="KW-0813">Transport</keyword>
<proteinExistence type="predicted"/>
<dbReference type="Pfam" id="PF03188">
    <property type="entry name" value="Cytochrom_B561"/>
    <property type="match status" value="1"/>
</dbReference>
<gene>
    <name evidence="10" type="ORF">FB45DRAFT_502792</name>
</gene>
<dbReference type="Gene3D" id="1.20.120.1770">
    <property type="match status" value="1"/>
</dbReference>
<feature type="transmembrane region" description="Helical" evidence="7">
    <location>
        <begin position="240"/>
        <end position="259"/>
    </location>
</feature>
<dbReference type="PROSITE" id="PS50836">
    <property type="entry name" value="DOMON"/>
    <property type="match status" value="1"/>
</dbReference>
<comment type="caution">
    <text evidence="10">The sequence shown here is derived from an EMBL/GenBank/DDBJ whole genome shotgun (WGS) entry which is preliminary data.</text>
</comment>
<keyword evidence="6 7" id="KW-0472">Membrane</keyword>
<dbReference type="Gene3D" id="2.60.40.1210">
    <property type="entry name" value="Cellobiose dehydrogenase, cytochrome domain"/>
    <property type="match status" value="1"/>
</dbReference>
<dbReference type="SMART" id="SM00665">
    <property type="entry name" value="B561"/>
    <property type="match status" value="1"/>
</dbReference>
<dbReference type="EMBL" id="JARKIF010000008">
    <property type="protein sequence ID" value="KAJ7632424.1"/>
    <property type="molecule type" value="Genomic_DNA"/>
</dbReference>
<dbReference type="SMART" id="SM00664">
    <property type="entry name" value="DoH"/>
    <property type="match status" value="1"/>
</dbReference>
<dbReference type="InterPro" id="IPR015920">
    <property type="entry name" value="Cellobiose_DH-like_cyt"/>
</dbReference>
<keyword evidence="3 7" id="KW-0812">Transmembrane</keyword>
<feature type="transmembrane region" description="Helical" evidence="7">
    <location>
        <begin position="208"/>
        <end position="228"/>
    </location>
</feature>